<evidence type="ECO:0000313" key="3">
    <source>
        <dbReference type="Proteomes" id="UP001597063"/>
    </source>
</evidence>
<comment type="caution">
    <text evidence="2">The sequence shown here is derived from an EMBL/GenBank/DDBJ whole genome shotgun (WGS) entry which is preliminary data.</text>
</comment>
<dbReference type="Pfam" id="PF13006">
    <property type="entry name" value="Nterm_IS4"/>
    <property type="match status" value="1"/>
</dbReference>
<dbReference type="InterPro" id="IPR024473">
    <property type="entry name" value="Transposases_IS4_N"/>
</dbReference>
<reference evidence="3" key="1">
    <citation type="journal article" date="2019" name="Int. J. Syst. Evol. Microbiol.">
        <title>The Global Catalogue of Microorganisms (GCM) 10K type strain sequencing project: providing services to taxonomists for standard genome sequencing and annotation.</title>
        <authorList>
            <consortium name="The Broad Institute Genomics Platform"/>
            <consortium name="The Broad Institute Genome Sequencing Center for Infectious Disease"/>
            <person name="Wu L."/>
            <person name="Ma J."/>
        </authorList>
    </citation>
    <scope>NUCLEOTIDE SEQUENCE [LARGE SCALE GENOMIC DNA]</scope>
    <source>
        <strain evidence="3">JCM 9371</strain>
    </source>
</reference>
<feature type="domain" description="Transposase IS4 N-terminal" evidence="1">
    <location>
        <begin position="2"/>
        <end position="113"/>
    </location>
</feature>
<organism evidence="2 3">
    <name type="scientific">Actinomadura fibrosa</name>
    <dbReference type="NCBI Taxonomy" id="111802"/>
    <lineage>
        <taxon>Bacteria</taxon>
        <taxon>Bacillati</taxon>
        <taxon>Actinomycetota</taxon>
        <taxon>Actinomycetes</taxon>
        <taxon>Streptosporangiales</taxon>
        <taxon>Thermomonosporaceae</taxon>
        <taxon>Actinomadura</taxon>
    </lineage>
</organism>
<protein>
    <submittedName>
        <fullName evidence="2">Transposase domain-containing protein</fullName>
    </submittedName>
</protein>
<dbReference type="RefSeq" id="WP_370785229.1">
    <property type="nucleotide sequence ID" value="NZ_CAACUY010000103.1"/>
</dbReference>
<keyword evidence="3" id="KW-1185">Reference proteome</keyword>
<evidence type="ECO:0000259" key="1">
    <source>
        <dbReference type="Pfam" id="PF13006"/>
    </source>
</evidence>
<gene>
    <name evidence="2" type="ORF">ACFQZM_10210</name>
</gene>
<dbReference type="EMBL" id="JBHTGP010000005">
    <property type="protein sequence ID" value="MFD0684872.1"/>
    <property type="molecule type" value="Genomic_DNA"/>
</dbReference>
<name>A0ABW2XEL7_9ACTN</name>
<sequence length="156" mass="17167">MGELTRSVPFEMVDDVLDSARSVQERIRLPPARVVVCLLPAGALFGELGCSASWAGRRVGLAGELGWPASWAGRRVGLAGVWDRVCAGLGALAPVRPSDSTLRQARQRLRAAPSQRCSSFRQAQRPRQRRLRCAIAGCSWSRSMALRPQCRTRRRT</sequence>
<proteinExistence type="predicted"/>
<dbReference type="Proteomes" id="UP001597063">
    <property type="component" value="Unassembled WGS sequence"/>
</dbReference>
<accession>A0ABW2XEL7</accession>
<evidence type="ECO:0000313" key="2">
    <source>
        <dbReference type="EMBL" id="MFD0684872.1"/>
    </source>
</evidence>